<feature type="transmembrane region" description="Helical" evidence="1">
    <location>
        <begin position="91"/>
        <end position="106"/>
    </location>
</feature>
<feature type="transmembrane region" description="Helical" evidence="1">
    <location>
        <begin position="40"/>
        <end position="57"/>
    </location>
</feature>
<keyword evidence="1" id="KW-0472">Membrane</keyword>
<keyword evidence="1" id="KW-1133">Transmembrane helix</keyword>
<dbReference type="PIRSF" id="PIRSF003203">
    <property type="entry name" value="AzlD"/>
    <property type="match status" value="1"/>
</dbReference>
<evidence type="ECO:0000256" key="1">
    <source>
        <dbReference type="SAM" id="Phobius"/>
    </source>
</evidence>
<feature type="transmembrane region" description="Helical" evidence="1">
    <location>
        <begin position="7"/>
        <end position="28"/>
    </location>
</feature>
<reference evidence="2 3" key="1">
    <citation type="submission" date="2018-07" db="EMBL/GenBank/DDBJ databases">
        <title>Phylogenomic Insights into understanding Host Adaptation of Lactobacillus reuteri by a novel species, Lactobacillus spp. M31.</title>
        <authorList>
            <person name="Sharma S."/>
            <person name="Patil P."/>
            <person name="Korpole S."/>
            <person name="Patil P.B."/>
        </authorList>
    </citation>
    <scope>NUCLEOTIDE SEQUENCE [LARGE SCALE GENOMIC DNA]</scope>
    <source>
        <strain evidence="2 3">M31</strain>
    </source>
</reference>
<evidence type="ECO:0000313" key="3">
    <source>
        <dbReference type="Proteomes" id="UP000704341"/>
    </source>
</evidence>
<protein>
    <submittedName>
        <fullName evidence="2">Branched-chain amino acid transporter AzlD</fullName>
    </submittedName>
</protein>
<dbReference type="InterPro" id="IPR008407">
    <property type="entry name" value="Brnchd-chn_aa_trnsp_AzlD"/>
</dbReference>
<keyword evidence="3" id="KW-1185">Reference proteome</keyword>
<accession>A0ABR8P8I4</accession>
<proteinExistence type="predicted"/>
<dbReference type="RefSeq" id="WP_191668318.1">
    <property type="nucleotide sequence ID" value="NZ_QORN01000030.1"/>
</dbReference>
<dbReference type="Pfam" id="PF05437">
    <property type="entry name" value="AzlD"/>
    <property type="match status" value="1"/>
</dbReference>
<dbReference type="Proteomes" id="UP000704341">
    <property type="component" value="Unassembled WGS sequence"/>
</dbReference>
<comment type="caution">
    <text evidence="2">The sequence shown here is derived from an EMBL/GenBank/DDBJ whole genome shotgun (WGS) entry which is preliminary data.</text>
</comment>
<keyword evidence="1" id="KW-0812">Transmembrane</keyword>
<gene>
    <name evidence="2" type="ORF">DTK66_07940</name>
</gene>
<name>A0ABR8P8I4_9LACO</name>
<sequence>MTITQQILSILIAAAVTMATRFIPFLMFDQSKPLSPYIERLGQFLPAAIMGVLVVYCYRNLSFAVPQKALIEIGAGLLTLVIHLWKGNMPLSILTGTGVYMLLINFL</sequence>
<dbReference type="EMBL" id="QORN01000030">
    <property type="protein sequence ID" value="MBD5807023.1"/>
    <property type="molecule type" value="Genomic_DNA"/>
</dbReference>
<evidence type="ECO:0000313" key="2">
    <source>
        <dbReference type="EMBL" id="MBD5807023.1"/>
    </source>
</evidence>
<organism evidence="2 3">
    <name type="scientific">Limosilactobacillus walteri</name>
    <dbReference type="NCBI Taxonomy" id="2268022"/>
    <lineage>
        <taxon>Bacteria</taxon>
        <taxon>Bacillati</taxon>
        <taxon>Bacillota</taxon>
        <taxon>Bacilli</taxon>
        <taxon>Lactobacillales</taxon>
        <taxon>Lactobacillaceae</taxon>
        <taxon>Limosilactobacillus</taxon>
    </lineage>
</organism>